<dbReference type="AlphaFoldDB" id="A0AAW2I2G8"/>
<evidence type="ECO:0008006" key="2">
    <source>
        <dbReference type="Google" id="ProtNLM"/>
    </source>
</evidence>
<reference evidence="1" key="1">
    <citation type="journal article" date="2024" name="Gigascience">
        <title>Chromosome-level genome of the poultry shaft louse Menopon gallinae provides insight into the host-switching and adaptive evolution of parasitic lice.</title>
        <authorList>
            <person name="Xu Y."/>
            <person name="Ma L."/>
            <person name="Liu S."/>
            <person name="Liang Y."/>
            <person name="Liu Q."/>
            <person name="He Z."/>
            <person name="Tian L."/>
            <person name="Duan Y."/>
            <person name="Cai W."/>
            <person name="Li H."/>
            <person name="Song F."/>
        </authorList>
    </citation>
    <scope>NUCLEOTIDE SEQUENCE</scope>
    <source>
        <strain evidence="1">Cailab_2023a</strain>
    </source>
</reference>
<organism evidence="1">
    <name type="scientific">Menopon gallinae</name>
    <name type="common">poultry shaft louse</name>
    <dbReference type="NCBI Taxonomy" id="328185"/>
    <lineage>
        <taxon>Eukaryota</taxon>
        <taxon>Metazoa</taxon>
        <taxon>Ecdysozoa</taxon>
        <taxon>Arthropoda</taxon>
        <taxon>Hexapoda</taxon>
        <taxon>Insecta</taxon>
        <taxon>Pterygota</taxon>
        <taxon>Neoptera</taxon>
        <taxon>Paraneoptera</taxon>
        <taxon>Psocodea</taxon>
        <taxon>Troctomorpha</taxon>
        <taxon>Phthiraptera</taxon>
        <taxon>Amblycera</taxon>
        <taxon>Menoponidae</taxon>
        <taxon>Menopon</taxon>
    </lineage>
</organism>
<dbReference type="EMBL" id="JARGDH010000002">
    <property type="protein sequence ID" value="KAL0275991.1"/>
    <property type="molecule type" value="Genomic_DNA"/>
</dbReference>
<sequence length="74" mass="8665">MPKRAEKLCPCQLTSTPSGVIKLRFYTIIDKCFLPSRLKKCGPYRNQLGQARPPKQIRRLKYSRRIVIAYVRIT</sequence>
<name>A0AAW2I2G8_9NEOP</name>
<gene>
    <name evidence="1" type="ORF">PYX00_003679</name>
</gene>
<evidence type="ECO:0000313" key="1">
    <source>
        <dbReference type="EMBL" id="KAL0275991.1"/>
    </source>
</evidence>
<proteinExistence type="predicted"/>
<protein>
    <recommendedName>
        <fullName evidence="2">Ribosomal protein S16</fullName>
    </recommendedName>
</protein>
<comment type="caution">
    <text evidence="1">The sequence shown here is derived from an EMBL/GenBank/DDBJ whole genome shotgun (WGS) entry which is preliminary data.</text>
</comment>
<accession>A0AAW2I2G8</accession>